<feature type="region of interest" description="Disordered" evidence="1">
    <location>
        <begin position="160"/>
        <end position="213"/>
    </location>
</feature>
<dbReference type="PROSITE" id="PS51299">
    <property type="entry name" value="HTH_APSES"/>
    <property type="match status" value="1"/>
</dbReference>
<feature type="compositionally biased region" description="Basic and acidic residues" evidence="1">
    <location>
        <begin position="256"/>
        <end position="266"/>
    </location>
</feature>
<evidence type="ECO:0000259" key="2">
    <source>
        <dbReference type="PROSITE" id="PS51299"/>
    </source>
</evidence>
<feature type="domain" description="HTH APSES-type" evidence="2">
    <location>
        <begin position="1"/>
        <end position="61"/>
    </location>
</feature>
<evidence type="ECO:0000313" key="4">
    <source>
        <dbReference type="Proteomes" id="UP000282582"/>
    </source>
</evidence>
<dbReference type="Gene3D" id="3.10.260.10">
    <property type="entry name" value="Transcription regulator HTH, APSES-type DNA-binding domain"/>
    <property type="match status" value="1"/>
</dbReference>
<feature type="compositionally biased region" description="Polar residues" evidence="1">
    <location>
        <begin position="191"/>
        <end position="213"/>
    </location>
</feature>
<feature type="region of interest" description="Disordered" evidence="1">
    <location>
        <begin position="240"/>
        <end position="311"/>
    </location>
</feature>
<dbReference type="GO" id="GO:0003677">
    <property type="term" value="F:DNA binding"/>
    <property type="evidence" value="ECO:0007669"/>
    <property type="project" value="InterPro"/>
</dbReference>
<feature type="compositionally biased region" description="Polar residues" evidence="1">
    <location>
        <begin position="168"/>
        <end position="183"/>
    </location>
</feature>
<proteinExistence type="predicted"/>
<accession>A0A3M6YZD0</accession>
<dbReference type="EMBL" id="QWIK01000316">
    <property type="protein sequence ID" value="RMY08393.1"/>
    <property type="molecule type" value="Genomic_DNA"/>
</dbReference>
<gene>
    <name evidence="3" type="ORF">D0868_04825</name>
</gene>
<reference evidence="3 4" key="1">
    <citation type="journal article" date="2018" name="BMC Genomics">
        <title>Genomic evidence for intraspecific hybridization in a clonal and extremely halotolerant yeast.</title>
        <authorList>
            <person name="Gostincar C."/>
            <person name="Stajich J.E."/>
            <person name="Zupancic J."/>
            <person name="Zalar P."/>
            <person name="Gunde-Cimerman N."/>
        </authorList>
    </citation>
    <scope>NUCLEOTIDE SEQUENCE [LARGE SCALE GENOMIC DNA]</scope>
    <source>
        <strain evidence="3 4">EXF-6654</strain>
    </source>
</reference>
<protein>
    <recommendedName>
        <fullName evidence="2">HTH APSES-type domain-containing protein</fullName>
    </recommendedName>
</protein>
<name>A0A3M6YZD0_HORWE</name>
<dbReference type="SUPFAM" id="SSF54616">
    <property type="entry name" value="DNA-binding domain of Mlu1-box binding protein MBP1"/>
    <property type="match status" value="1"/>
</dbReference>
<evidence type="ECO:0000313" key="3">
    <source>
        <dbReference type="EMBL" id="RMY08393.1"/>
    </source>
</evidence>
<comment type="caution">
    <text evidence="3">The sequence shown here is derived from an EMBL/GenBank/DDBJ whole genome shotgun (WGS) entry which is preliminary data.</text>
</comment>
<feature type="region of interest" description="Disordered" evidence="1">
    <location>
        <begin position="82"/>
        <end position="124"/>
    </location>
</feature>
<sequence length="344" mass="38181">MIRSPGANELSVGPLSGPSPAQGYWLPYSCARALCQTFCYPIRWALTPVFGPSFIKDCLRPEHPDYGRFKVSSEVIRCAQLEAEGLPSDETTRSGTPKSEEDDYDRASRPQEIPRSVPEAVAEPSYFRTSAHAPAFKLGSPFESDSDSPAQLRGIYDSMQRESPGLSPKSSFYQSPSWTSINGRSDARSPPTKSELSMDSVSRSLFNESRSGHTMSWRATYTTTPALNDTDMPFGALRLGHTRKRRLSEDDSTEDGPFRDANVKSNDEEETDAKVESPVSRKRLRREEAPDQTTHGRATPPARSKKYNANDARAAQWLLNLSTRDSQLAVKQEATSLKKDTGFD</sequence>
<organism evidence="3 4">
    <name type="scientific">Hortaea werneckii</name>
    <name type="common">Black yeast</name>
    <name type="synonym">Cladosporium werneckii</name>
    <dbReference type="NCBI Taxonomy" id="91943"/>
    <lineage>
        <taxon>Eukaryota</taxon>
        <taxon>Fungi</taxon>
        <taxon>Dikarya</taxon>
        <taxon>Ascomycota</taxon>
        <taxon>Pezizomycotina</taxon>
        <taxon>Dothideomycetes</taxon>
        <taxon>Dothideomycetidae</taxon>
        <taxon>Mycosphaerellales</taxon>
        <taxon>Teratosphaeriaceae</taxon>
        <taxon>Hortaea</taxon>
    </lineage>
</organism>
<dbReference type="Proteomes" id="UP000282582">
    <property type="component" value="Unassembled WGS sequence"/>
</dbReference>
<dbReference type="AlphaFoldDB" id="A0A3M6YZD0"/>
<dbReference type="InterPro" id="IPR003163">
    <property type="entry name" value="Tscrpt_reg_HTH_APSES-type"/>
</dbReference>
<evidence type="ECO:0000256" key="1">
    <source>
        <dbReference type="SAM" id="MobiDB-lite"/>
    </source>
</evidence>
<dbReference type="InterPro" id="IPR036887">
    <property type="entry name" value="HTH_APSES_sf"/>
</dbReference>